<feature type="compositionally biased region" description="Basic and acidic residues" evidence="2">
    <location>
        <begin position="129"/>
        <end position="145"/>
    </location>
</feature>
<dbReference type="OrthoDB" id="2310150at2759"/>
<reference evidence="5" key="1">
    <citation type="submission" date="2013-10" db="EMBL/GenBank/DDBJ databases">
        <title>Genomic analysis of the causative agents of coccidiosis in chickens.</title>
        <authorList>
            <person name="Reid A.J."/>
            <person name="Blake D."/>
            <person name="Billington K."/>
            <person name="Browne H."/>
            <person name="Dunn M."/>
            <person name="Hung S."/>
            <person name="Kawahara F."/>
            <person name="Miranda-Saavedra D."/>
            <person name="Mourier T."/>
            <person name="Nagra H."/>
            <person name="Otto T.D."/>
            <person name="Rawlings N."/>
            <person name="Sanchez A."/>
            <person name="Sanders M."/>
            <person name="Subramaniam C."/>
            <person name="Tay Y."/>
            <person name="Dear P."/>
            <person name="Doerig C."/>
            <person name="Gruber A."/>
            <person name="Parkinson J."/>
            <person name="Shirley M."/>
            <person name="Wan K.L."/>
            <person name="Berriman M."/>
            <person name="Tomley F."/>
            <person name="Pain A."/>
        </authorList>
    </citation>
    <scope>NUCLEOTIDE SEQUENCE [LARGE SCALE GENOMIC DNA]</scope>
    <source>
        <strain evidence="5">Weybridge</strain>
    </source>
</reference>
<dbReference type="PANTHER" id="PTHR43364">
    <property type="entry name" value="NADH-SPECIFIC METHYLGLYOXAL REDUCTASE-RELATED"/>
    <property type="match status" value="1"/>
</dbReference>
<feature type="region of interest" description="Disordered" evidence="2">
    <location>
        <begin position="104"/>
        <end position="146"/>
    </location>
</feature>
<protein>
    <submittedName>
        <fullName evidence="5">Aldo/keto reductase, related</fullName>
    </submittedName>
</protein>
<feature type="signal peptide" evidence="3">
    <location>
        <begin position="1"/>
        <end position="32"/>
    </location>
</feature>
<organism evidence="5 6">
    <name type="scientific">Eimeria maxima</name>
    <name type="common">Coccidian parasite</name>
    <dbReference type="NCBI Taxonomy" id="5804"/>
    <lineage>
        <taxon>Eukaryota</taxon>
        <taxon>Sar</taxon>
        <taxon>Alveolata</taxon>
        <taxon>Apicomplexa</taxon>
        <taxon>Conoidasida</taxon>
        <taxon>Coccidia</taxon>
        <taxon>Eucoccidiorida</taxon>
        <taxon>Eimeriorina</taxon>
        <taxon>Eimeriidae</taxon>
        <taxon>Eimeria</taxon>
    </lineage>
</organism>
<dbReference type="OMA" id="IMHRNEL"/>
<keyword evidence="1" id="KW-0560">Oxidoreductase</keyword>
<feature type="region of interest" description="Disordered" evidence="2">
    <location>
        <begin position="194"/>
        <end position="215"/>
    </location>
</feature>
<keyword evidence="3" id="KW-0732">Signal</keyword>
<dbReference type="EMBL" id="HG721866">
    <property type="protein sequence ID" value="CDJ60509.1"/>
    <property type="molecule type" value="Genomic_DNA"/>
</dbReference>
<dbReference type="Proteomes" id="UP000030763">
    <property type="component" value="Unassembled WGS sequence"/>
</dbReference>
<dbReference type="GO" id="GO:0016491">
    <property type="term" value="F:oxidoreductase activity"/>
    <property type="evidence" value="ECO:0007669"/>
    <property type="project" value="UniProtKB-KW"/>
</dbReference>
<dbReference type="InterPro" id="IPR023210">
    <property type="entry name" value="NADP_OxRdtase_dom"/>
</dbReference>
<keyword evidence="6" id="KW-1185">Reference proteome</keyword>
<gene>
    <name evidence="5" type="ORF">EMWEY_00031320</name>
</gene>
<evidence type="ECO:0000256" key="2">
    <source>
        <dbReference type="SAM" id="MobiDB-lite"/>
    </source>
</evidence>
<name>U6MDF0_EIMMA</name>
<feature type="compositionally biased region" description="Low complexity" evidence="2">
    <location>
        <begin position="198"/>
        <end position="213"/>
    </location>
</feature>
<feature type="compositionally biased region" description="Low complexity" evidence="2">
    <location>
        <begin position="310"/>
        <end position="326"/>
    </location>
</feature>
<dbReference type="AlphaFoldDB" id="U6MDF0"/>
<evidence type="ECO:0000256" key="1">
    <source>
        <dbReference type="ARBA" id="ARBA00023002"/>
    </source>
</evidence>
<dbReference type="InterPro" id="IPR036812">
    <property type="entry name" value="NAD(P)_OxRdtase_dom_sf"/>
</dbReference>
<dbReference type="InterPro" id="IPR050523">
    <property type="entry name" value="AKR_Detox_Biosynth"/>
</dbReference>
<evidence type="ECO:0000313" key="5">
    <source>
        <dbReference type="EMBL" id="CDJ60509.1"/>
    </source>
</evidence>
<reference evidence="5" key="2">
    <citation type="submission" date="2013-10" db="EMBL/GenBank/DDBJ databases">
        <authorList>
            <person name="Aslett M."/>
        </authorList>
    </citation>
    <scope>NUCLEOTIDE SEQUENCE [LARGE SCALE GENOMIC DNA]</scope>
    <source>
        <strain evidence="5">Weybridge</strain>
    </source>
</reference>
<dbReference type="PANTHER" id="PTHR43364:SF4">
    <property type="entry name" value="NAD(P)-LINKED OXIDOREDUCTASE SUPERFAMILY PROTEIN"/>
    <property type="match status" value="1"/>
</dbReference>
<dbReference type="RefSeq" id="XP_013337159.1">
    <property type="nucleotide sequence ID" value="XM_013481705.1"/>
</dbReference>
<dbReference type="Pfam" id="PF00248">
    <property type="entry name" value="Aldo_ket_red"/>
    <property type="match status" value="1"/>
</dbReference>
<feature type="domain" description="NADP-dependent oxidoreductase" evidence="4">
    <location>
        <begin position="408"/>
        <end position="655"/>
    </location>
</feature>
<sequence>MTIYGRAAVPLLSLTCFLLLLFFFPNVTPLEAMRMQILPQLQDLQLHHRERAGSFPWRPRQCGDAYGEGRNWHCSYGTPQGLKGGGCALQEPLAFLRKRPDAGLSPRCLSKQHAARKAGPPSGPRRRKQPEVHNHDAAESSRLADPRSAALSLRMGVLRKAKEAEEERNAFPIALRLPHPELVAGVTYRRLGCPLPPQAKQRQQQQSGQQKQQLSMGPLVSSICVGTSLIGGNVMQDDASALKMLCTAYEEYGINFYASAAAAAQDVGELDPLPHAPHHHGSGHRGVLRQFFQKYRGQGGGCSEVQSSQGHSPSPAGSAHAATTTPEGDLRAEAQRLFISVRILSGSLGTFDYERFALERRRREMVAWTAAEAAAAEGADGAGIAAAAADAVRAASLTVGPDTDGNIRWARPMGWKDLETAVDNMLQRLGIDCIDLLQLTDPHRYVPRQELGEDTYCWGLERPDAVPIEQQLEMLSGLIKKGKVRYIGVSNETAYGIYKWVQAAEEMNLPRIVAAQQLYNIMHRNELEASGIPEIAFRLKVPVLAYGTLAGGILTGKYLDPERFHAKGPDVRQGQDELESGISTYRYKVPEDFGSVWGQWLMGELLKTARQGGLTAAQLALSWVYSRPFVASTIIGPRTIGQLRESVRTQNYTLHPTVEQHLHELYLHYTAPTMGGPQLLSHLPDPEGHVQPPLSQSDFMKWGKQPIWSGGTYWDNWPQPVLAEKVAYFDRLNLAREVRAAAGALDDPSDEGVINLRLWRERLDEGLPGEYFAVKEQQLFGWDKHTVDGPYLRPLTPEEQQDQHHMDWHLCWKGGKVQRVPTTDSMRAFYDNRKAISDVIYKNFKSFKDLTLHRDQLGKFVPELWNRWDYDLIAKRCYEKHGIDIYDPKVRLLCVYGD</sequence>
<accession>U6MDF0</accession>
<dbReference type="Gene3D" id="3.20.20.100">
    <property type="entry name" value="NADP-dependent oxidoreductase domain"/>
    <property type="match status" value="1"/>
</dbReference>
<feature type="region of interest" description="Disordered" evidence="2">
    <location>
        <begin position="298"/>
        <end position="327"/>
    </location>
</feature>
<evidence type="ECO:0000259" key="4">
    <source>
        <dbReference type="Pfam" id="PF00248"/>
    </source>
</evidence>
<evidence type="ECO:0000256" key="3">
    <source>
        <dbReference type="SAM" id="SignalP"/>
    </source>
</evidence>
<dbReference type="GeneID" id="25337118"/>
<feature type="chain" id="PRO_5004673529" evidence="3">
    <location>
        <begin position="33"/>
        <end position="898"/>
    </location>
</feature>
<dbReference type="SUPFAM" id="SSF51430">
    <property type="entry name" value="NAD(P)-linked oxidoreductase"/>
    <property type="match status" value="1"/>
</dbReference>
<evidence type="ECO:0000313" key="6">
    <source>
        <dbReference type="Proteomes" id="UP000030763"/>
    </source>
</evidence>
<proteinExistence type="predicted"/>
<dbReference type="VEuPathDB" id="ToxoDB:EMWEY_00031320"/>